<keyword evidence="3" id="KW-1185">Reference proteome</keyword>
<protein>
    <submittedName>
        <fullName evidence="2">Uncharacterized protein</fullName>
    </submittedName>
</protein>
<keyword evidence="1" id="KW-1133">Transmembrane helix</keyword>
<feature type="non-terminal residue" evidence="2">
    <location>
        <position position="1"/>
    </location>
</feature>
<accession>A0AAN5D1W8</accession>
<dbReference type="EMBL" id="BTRK01000005">
    <property type="protein sequence ID" value="GMR54998.1"/>
    <property type="molecule type" value="Genomic_DNA"/>
</dbReference>
<evidence type="ECO:0000256" key="1">
    <source>
        <dbReference type="SAM" id="Phobius"/>
    </source>
</evidence>
<feature type="transmembrane region" description="Helical" evidence="1">
    <location>
        <begin position="15"/>
        <end position="35"/>
    </location>
</feature>
<evidence type="ECO:0000313" key="3">
    <source>
        <dbReference type="Proteomes" id="UP001328107"/>
    </source>
</evidence>
<organism evidence="2 3">
    <name type="scientific">Pristionchus mayeri</name>
    <dbReference type="NCBI Taxonomy" id="1317129"/>
    <lineage>
        <taxon>Eukaryota</taxon>
        <taxon>Metazoa</taxon>
        <taxon>Ecdysozoa</taxon>
        <taxon>Nematoda</taxon>
        <taxon>Chromadorea</taxon>
        <taxon>Rhabditida</taxon>
        <taxon>Rhabditina</taxon>
        <taxon>Diplogasteromorpha</taxon>
        <taxon>Diplogasteroidea</taxon>
        <taxon>Neodiplogasteridae</taxon>
        <taxon>Pristionchus</taxon>
    </lineage>
</organism>
<keyword evidence="1" id="KW-0472">Membrane</keyword>
<keyword evidence="1" id="KW-0812">Transmembrane</keyword>
<feature type="transmembrane region" description="Helical" evidence="1">
    <location>
        <begin position="144"/>
        <end position="167"/>
    </location>
</feature>
<dbReference type="AlphaFoldDB" id="A0AAN5D1W8"/>
<proteinExistence type="predicted"/>
<sequence length="310" mass="35031">HLYPSIDMATLRETLWEIAEGIPSLVIGYLLVLFIDVNIVYLLEVVSFVNILARLAFLIFWTLVEKRVLGEGFPVDVISVVVISRFPLVDAIDICSRLLFMCTGICFVFNESYLPSIFVITLVRAALHMFRGFQKKLQLREFPWCAGQALVSVLLGHLFTSFFGSLLPHYTEVEKFVLGDLSSFPSLLVLNLGRLFILAGLICLEIVMNWKERHDLHIKLRNNVHLTATAARNLHSRAHALLAAGLPIPAVRIQCEPETLRRLASIRNWLSSILKVGENKDVYEQFIPEVEEVIAILERTLVLCRPPVAA</sequence>
<feature type="transmembrane region" description="Helical" evidence="1">
    <location>
        <begin position="187"/>
        <end position="210"/>
    </location>
</feature>
<reference evidence="3" key="1">
    <citation type="submission" date="2022-10" db="EMBL/GenBank/DDBJ databases">
        <title>Genome assembly of Pristionchus species.</title>
        <authorList>
            <person name="Yoshida K."/>
            <person name="Sommer R.J."/>
        </authorList>
    </citation>
    <scope>NUCLEOTIDE SEQUENCE [LARGE SCALE GENOMIC DNA]</scope>
    <source>
        <strain evidence="3">RS5460</strain>
    </source>
</reference>
<gene>
    <name evidence="2" type="ORF">PMAYCL1PPCAC_25193</name>
</gene>
<evidence type="ECO:0000313" key="2">
    <source>
        <dbReference type="EMBL" id="GMR54998.1"/>
    </source>
</evidence>
<feature type="transmembrane region" description="Helical" evidence="1">
    <location>
        <begin position="98"/>
        <end position="123"/>
    </location>
</feature>
<feature type="transmembrane region" description="Helical" evidence="1">
    <location>
        <begin position="41"/>
        <end position="61"/>
    </location>
</feature>
<dbReference type="Proteomes" id="UP001328107">
    <property type="component" value="Unassembled WGS sequence"/>
</dbReference>
<name>A0AAN5D1W8_9BILA</name>
<comment type="caution">
    <text evidence="2">The sequence shown here is derived from an EMBL/GenBank/DDBJ whole genome shotgun (WGS) entry which is preliminary data.</text>
</comment>